<dbReference type="Pfam" id="PF03466">
    <property type="entry name" value="LysR_substrate"/>
    <property type="match status" value="1"/>
</dbReference>
<dbReference type="InterPro" id="IPR036390">
    <property type="entry name" value="WH_DNA-bd_sf"/>
</dbReference>
<dbReference type="InterPro" id="IPR036388">
    <property type="entry name" value="WH-like_DNA-bd_sf"/>
</dbReference>
<reference evidence="6" key="1">
    <citation type="journal article" date="2014" name="Int. J. Syst. Evol. Microbiol.">
        <title>Complete genome sequence of Corynebacterium casei LMG S-19264T (=DSM 44701T), isolated from a smear-ripened cheese.</title>
        <authorList>
            <consortium name="US DOE Joint Genome Institute (JGI-PGF)"/>
            <person name="Walter F."/>
            <person name="Albersmeier A."/>
            <person name="Kalinowski J."/>
            <person name="Ruckert C."/>
        </authorList>
    </citation>
    <scope>NUCLEOTIDE SEQUENCE</scope>
    <source>
        <strain evidence="6">JCM 12580</strain>
    </source>
</reference>
<dbReference type="PROSITE" id="PS50931">
    <property type="entry name" value="HTH_LYSR"/>
    <property type="match status" value="1"/>
</dbReference>
<evidence type="ECO:0000256" key="4">
    <source>
        <dbReference type="ARBA" id="ARBA00023163"/>
    </source>
</evidence>
<keyword evidence="4" id="KW-0804">Transcription</keyword>
<dbReference type="Proteomes" id="UP000658382">
    <property type="component" value="Unassembled WGS sequence"/>
</dbReference>
<dbReference type="GO" id="GO:0003700">
    <property type="term" value="F:DNA-binding transcription factor activity"/>
    <property type="evidence" value="ECO:0007669"/>
    <property type="project" value="InterPro"/>
</dbReference>
<protein>
    <submittedName>
        <fullName evidence="6">HTH-type transcriptional regulator BsdA</fullName>
    </submittedName>
</protein>
<evidence type="ECO:0000256" key="2">
    <source>
        <dbReference type="ARBA" id="ARBA00023015"/>
    </source>
</evidence>
<proteinExistence type="inferred from homology"/>
<keyword evidence="7" id="KW-1185">Reference proteome</keyword>
<accession>A0A917PTM7</accession>
<dbReference type="FunFam" id="1.10.10.10:FF:000001">
    <property type="entry name" value="LysR family transcriptional regulator"/>
    <property type="match status" value="1"/>
</dbReference>
<evidence type="ECO:0000256" key="3">
    <source>
        <dbReference type="ARBA" id="ARBA00023125"/>
    </source>
</evidence>
<evidence type="ECO:0000259" key="5">
    <source>
        <dbReference type="PROSITE" id="PS50931"/>
    </source>
</evidence>
<dbReference type="EMBL" id="BMNQ01000011">
    <property type="protein sequence ID" value="GGJ91256.1"/>
    <property type="molecule type" value="Genomic_DNA"/>
</dbReference>
<sequence length="295" mass="33586">MDMKQLKYFKTIVDAGSISSAAKMLYMAQPPLSQQLKHLEEELEAVLINRDAKKWSLTEAGNTLYQHAAFMLQKSSDIKKEIQEINQGIRGHLSIGVSATCISYLPSIIQTYRDSHPNVYIEIWKGDSSYLEALLQDGTIEVALMLLPGQLQEYRFVRLEEEPFVLAAPKLWEADFTKGAIHLEQLINYPFLMLAPMEGYSVFEDIIHYFQKHNLSPNVIMECKDIETLLALVASGVGISIIPRSEIQEAYHHDIITTEIEGFELYVEPAVVSMKNRHLTRAAECFRSQFTLKNT</sequence>
<gene>
    <name evidence="6" type="primary">bsdA</name>
    <name evidence="6" type="ORF">GCM10007063_12360</name>
</gene>
<dbReference type="Gene3D" id="1.10.10.10">
    <property type="entry name" value="Winged helix-like DNA-binding domain superfamily/Winged helix DNA-binding domain"/>
    <property type="match status" value="1"/>
</dbReference>
<dbReference type="Pfam" id="PF00126">
    <property type="entry name" value="HTH_1"/>
    <property type="match status" value="1"/>
</dbReference>
<dbReference type="PANTHER" id="PTHR30419:SF28">
    <property type="entry name" value="HTH-TYPE TRANSCRIPTIONAL REGULATOR BSDA"/>
    <property type="match status" value="1"/>
</dbReference>
<feature type="domain" description="HTH lysR-type" evidence="5">
    <location>
        <begin position="1"/>
        <end position="58"/>
    </location>
</feature>
<keyword evidence="3" id="KW-0238">DNA-binding</keyword>
<dbReference type="SUPFAM" id="SSF46785">
    <property type="entry name" value="Winged helix' DNA-binding domain"/>
    <property type="match status" value="1"/>
</dbReference>
<dbReference type="InterPro" id="IPR000847">
    <property type="entry name" value="LysR_HTH_N"/>
</dbReference>
<reference evidence="6" key="2">
    <citation type="submission" date="2020-09" db="EMBL/GenBank/DDBJ databases">
        <authorList>
            <person name="Sun Q."/>
            <person name="Ohkuma M."/>
        </authorList>
    </citation>
    <scope>NUCLEOTIDE SEQUENCE</scope>
    <source>
        <strain evidence="6">JCM 12580</strain>
    </source>
</reference>
<dbReference type="GO" id="GO:0003677">
    <property type="term" value="F:DNA binding"/>
    <property type="evidence" value="ECO:0007669"/>
    <property type="project" value="UniProtKB-KW"/>
</dbReference>
<keyword evidence="2" id="KW-0805">Transcription regulation</keyword>
<dbReference type="CDD" id="cd05466">
    <property type="entry name" value="PBP2_LTTR_substrate"/>
    <property type="match status" value="1"/>
</dbReference>
<evidence type="ECO:0000256" key="1">
    <source>
        <dbReference type="ARBA" id="ARBA00009437"/>
    </source>
</evidence>
<dbReference type="Gene3D" id="3.40.190.290">
    <property type="match status" value="1"/>
</dbReference>
<comment type="similarity">
    <text evidence="1">Belongs to the LysR transcriptional regulatory family.</text>
</comment>
<name>A0A917PTM7_9BACI</name>
<dbReference type="GO" id="GO:0005829">
    <property type="term" value="C:cytosol"/>
    <property type="evidence" value="ECO:0007669"/>
    <property type="project" value="TreeGrafter"/>
</dbReference>
<dbReference type="AlphaFoldDB" id="A0A917PTM7"/>
<comment type="caution">
    <text evidence="6">The sequence shown here is derived from an EMBL/GenBank/DDBJ whole genome shotgun (WGS) entry which is preliminary data.</text>
</comment>
<evidence type="ECO:0000313" key="7">
    <source>
        <dbReference type="Proteomes" id="UP000658382"/>
    </source>
</evidence>
<dbReference type="InterPro" id="IPR050950">
    <property type="entry name" value="HTH-type_LysR_regulators"/>
</dbReference>
<evidence type="ECO:0000313" key="6">
    <source>
        <dbReference type="EMBL" id="GGJ91256.1"/>
    </source>
</evidence>
<dbReference type="PRINTS" id="PR00039">
    <property type="entry name" value="HTHLYSR"/>
</dbReference>
<dbReference type="InterPro" id="IPR005119">
    <property type="entry name" value="LysR_subst-bd"/>
</dbReference>
<dbReference type="SUPFAM" id="SSF53850">
    <property type="entry name" value="Periplasmic binding protein-like II"/>
    <property type="match status" value="1"/>
</dbReference>
<dbReference type="PANTHER" id="PTHR30419">
    <property type="entry name" value="HTH-TYPE TRANSCRIPTIONAL REGULATOR YBHD"/>
    <property type="match status" value="1"/>
</dbReference>
<organism evidence="6 7">
    <name type="scientific">Lentibacillus kapialis</name>
    <dbReference type="NCBI Taxonomy" id="340214"/>
    <lineage>
        <taxon>Bacteria</taxon>
        <taxon>Bacillati</taxon>
        <taxon>Bacillota</taxon>
        <taxon>Bacilli</taxon>
        <taxon>Bacillales</taxon>
        <taxon>Bacillaceae</taxon>
        <taxon>Lentibacillus</taxon>
    </lineage>
</organism>